<name>A0ACC3YFT1_COLTU</name>
<dbReference type="EMBL" id="VUJX02000011">
    <property type="protein sequence ID" value="KAL0930706.1"/>
    <property type="molecule type" value="Genomic_DNA"/>
</dbReference>
<evidence type="ECO:0000313" key="2">
    <source>
        <dbReference type="Proteomes" id="UP000805649"/>
    </source>
</evidence>
<proteinExistence type="predicted"/>
<reference evidence="1 2" key="1">
    <citation type="journal article" date="2020" name="Phytopathology">
        <title>Genome Sequence Resources of Colletotrichum truncatum, C. plurivorum, C. musicola, and C. sojae: Four Species Pathogenic to Soybean (Glycine max).</title>
        <authorList>
            <person name="Rogerio F."/>
            <person name="Boufleur T.R."/>
            <person name="Ciampi-Guillardi M."/>
            <person name="Sukno S.A."/>
            <person name="Thon M.R."/>
            <person name="Massola Junior N.S."/>
            <person name="Baroncelli R."/>
        </authorList>
    </citation>
    <scope>NUCLEOTIDE SEQUENCE [LARGE SCALE GENOMIC DNA]</scope>
    <source>
        <strain evidence="1 2">CMES1059</strain>
    </source>
</reference>
<keyword evidence="2" id="KW-1185">Reference proteome</keyword>
<sequence length="212" mass="22607">MSPLFKFVLTGFLAINSFIAPTFGSPINGANGLALPRDNLLSEGESASFQVSARDTGATAGDNVVSLVVRRDTDPEHSLAKRVFTSPHVRRAFKVVTAGMIHAVSWTFDFWFSQEADGTYHVHYGGLKADGITNAKFGVTGATLGTKSPTSAEFSVPFLVEGTYNGQPISIKFAIDAAASAGITLVEKFTSFPIAYINNKFVAVTSYDLVKA</sequence>
<evidence type="ECO:0000313" key="1">
    <source>
        <dbReference type="EMBL" id="KAL0930706.1"/>
    </source>
</evidence>
<comment type="caution">
    <text evidence="1">The sequence shown here is derived from an EMBL/GenBank/DDBJ whole genome shotgun (WGS) entry which is preliminary data.</text>
</comment>
<dbReference type="Proteomes" id="UP000805649">
    <property type="component" value="Unassembled WGS sequence"/>
</dbReference>
<gene>
    <name evidence="1" type="ORF">CTRU02_214781</name>
</gene>
<organism evidence="1 2">
    <name type="scientific">Colletotrichum truncatum</name>
    <name type="common">Anthracnose fungus</name>
    <name type="synonym">Colletotrichum capsici</name>
    <dbReference type="NCBI Taxonomy" id="5467"/>
    <lineage>
        <taxon>Eukaryota</taxon>
        <taxon>Fungi</taxon>
        <taxon>Dikarya</taxon>
        <taxon>Ascomycota</taxon>
        <taxon>Pezizomycotina</taxon>
        <taxon>Sordariomycetes</taxon>
        <taxon>Hypocreomycetidae</taxon>
        <taxon>Glomerellales</taxon>
        <taxon>Glomerellaceae</taxon>
        <taxon>Colletotrichum</taxon>
        <taxon>Colletotrichum truncatum species complex</taxon>
    </lineage>
</organism>
<accession>A0ACC3YFT1</accession>
<protein>
    <submittedName>
        <fullName evidence="1">Uncharacterized protein</fullName>
    </submittedName>
</protein>